<evidence type="ECO:0000313" key="2">
    <source>
        <dbReference type="Proteomes" id="UP000072520"/>
    </source>
</evidence>
<name>A0AB34VFM7_9GAMM</name>
<evidence type="ECO:0000313" key="1">
    <source>
        <dbReference type="EMBL" id="KTS97621.1"/>
    </source>
</evidence>
<reference evidence="1 2" key="1">
    <citation type="journal article" date="2016" name="Front. Microbiol.">
        <title>Genomic Resource of Rice Seed Associated Bacteria.</title>
        <authorList>
            <person name="Midha S."/>
            <person name="Bansal K."/>
            <person name="Sharma S."/>
            <person name="Kumar N."/>
            <person name="Patil P.P."/>
            <person name="Chaudhry V."/>
            <person name="Patil P.B."/>
        </authorList>
    </citation>
    <scope>NUCLEOTIDE SEQUENCE [LARGE SCALE GENOMIC DNA]</scope>
    <source>
        <strain evidence="1 2">RSA13</strain>
    </source>
</reference>
<gene>
    <name evidence="1" type="ORF">RSA13_11005</name>
</gene>
<comment type="caution">
    <text evidence="1">The sequence shown here is derived from an EMBL/GenBank/DDBJ whole genome shotgun (WGS) entry which is preliminary data.</text>
</comment>
<protein>
    <submittedName>
        <fullName evidence="1">Uncharacterized protein</fullName>
    </submittedName>
</protein>
<proteinExistence type="predicted"/>
<accession>A0AB34VFM7</accession>
<organism evidence="1 2">
    <name type="scientific">Pantoea stewartii</name>
    <dbReference type="NCBI Taxonomy" id="66269"/>
    <lineage>
        <taxon>Bacteria</taxon>
        <taxon>Pseudomonadati</taxon>
        <taxon>Pseudomonadota</taxon>
        <taxon>Gammaproteobacteria</taxon>
        <taxon>Enterobacterales</taxon>
        <taxon>Erwiniaceae</taxon>
        <taxon>Pantoea</taxon>
    </lineage>
</organism>
<sequence>MLSRTVRDIFPRDVVLQLRRPVLPVNPVLDDFHWIRILLDSLFFTAYRKDRAEEHILKRGVLAVRFF</sequence>
<dbReference type="AlphaFoldDB" id="A0AB34VFM7"/>
<dbReference type="Proteomes" id="UP000072520">
    <property type="component" value="Unassembled WGS sequence"/>
</dbReference>
<dbReference type="EMBL" id="LDSI01000014">
    <property type="protein sequence ID" value="KTS97621.1"/>
    <property type="molecule type" value="Genomic_DNA"/>
</dbReference>